<dbReference type="RefSeq" id="WP_169943525.1">
    <property type="nucleotide sequence ID" value="NZ_CP053015.1"/>
</dbReference>
<name>A0A6M4AQJ1_9SPHN</name>
<dbReference type="Proteomes" id="UP000503018">
    <property type="component" value="Chromosome"/>
</dbReference>
<sequence length="339" mass="34202">MRVFDLPLDEGQVMLDDGLARYLADRDRADWDGLAADLGLMGIGVAEAAGGVGGGGVERALVMAALGPSFLGGAWLAHSLASGLLADVAPGHAALDALVAGTQRVALVTGLSAEAQGAGWTFSGRADVVAGADAADWLMLLADDAIALVPADAAGVERRVRIMHDGSGAADVAVAAQVASDAVLATGADAAALADQIGDAWLTGLAAEACGLMARMMATTVDYMGQRKQFGLAISSFQVLRHRMADMQMAMMKAVALTEVAVLAEGDAPARRGHKVAAACVEVGEAIRFVGEQAVQIHGAMGLTEELSLGGLYKRGLAIGAALGPLSAQLARHAATAAA</sequence>
<reference evidence="7 8" key="1">
    <citation type="submission" date="2020-01" db="EMBL/GenBank/DDBJ databases">
        <title>Sphingomonas sp. strain CSW-10.</title>
        <authorList>
            <person name="Chen W.-M."/>
        </authorList>
    </citation>
    <scope>NUCLEOTIDE SEQUENCE [LARGE SCALE GENOMIC DNA]</scope>
    <source>
        <strain evidence="7 8">CSW-10</strain>
    </source>
</reference>
<dbReference type="KEGG" id="slan:GV829_01675"/>
<evidence type="ECO:0000256" key="5">
    <source>
        <dbReference type="ARBA" id="ARBA00023002"/>
    </source>
</evidence>
<dbReference type="AlphaFoldDB" id="A0A6M4AQJ1"/>
<evidence type="ECO:0000256" key="1">
    <source>
        <dbReference type="ARBA" id="ARBA00001974"/>
    </source>
</evidence>
<evidence type="ECO:0000256" key="2">
    <source>
        <dbReference type="ARBA" id="ARBA00009347"/>
    </source>
</evidence>
<dbReference type="SUPFAM" id="SSF47203">
    <property type="entry name" value="Acyl-CoA dehydrogenase C-terminal domain-like"/>
    <property type="match status" value="1"/>
</dbReference>
<keyword evidence="8" id="KW-1185">Reference proteome</keyword>
<dbReference type="InterPro" id="IPR037069">
    <property type="entry name" value="AcylCoA_DH/ox_N_sf"/>
</dbReference>
<accession>A0A6M4AQJ1</accession>
<dbReference type="InterPro" id="IPR009100">
    <property type="entry name" value="AcylCoA_DH/oxidase_NM_dom_sf"/>
</dbReference>
<keyword evidence="5" id="KW-0560">Oxidoreductase</keyword>
<organism evidence="7 8">
    <name type="scientific">Sphingomonas lacunae</name>
    <dbReference type="NCBI Taxonomy" id="2698828"/>
    <lineage>
        <taxon>Bacteria</taxon>
        <taxon>Pseudomonadati</taxon>
        <taxon>Pseudomonadota</taxon>
        <taxon>Alphaproteobacteria</taxon>
        <taxon>Sphingomonadales</taxon>
        <taxon>Sphingomonadaceae</taxon>
        <taxon>Sphingomonas</taxon>
    </lineage>
</organism>
<evidence type="ECO:0000256" key="3">
    <source>
        <dbReference type="ARBA" id="ARBA00022630"/>
    </source>
</evidence>
<keyword evidence="4" id="KW-0274">FAD</keyword>
<dbReference type="GO" id="GO:0003995">
    <property type="term" value="F:acyl-CoA dehydrogenase activity"/>
    <property type="evidence" value="ECO:0007669"/>
    <property type="project" value="TreeGrafter"/>
</dbReference>
<dbReference type="Gene3D" id="1.20.140.10">
    <property type="entry name" value="Butyryl-CoA Dehydrogenase, subunit A, domain 3"/>
    <property type="match status" value="1"/>
</dbReference>
<dbReference type="Pfam" id="PF00441">
    <property type="entry name" value="Acyl-CoA_dh_1"/>
    <property type="match status" value="1"/>
</dbReference>
<evidence type="ECO:0000313" key="7">
    <source>
        <dbReference type="EMBL" id="QJQ31308.1"/>
    </source>
</evidence>
<proteinExistence type="inferred from homology"/>
<dbReference type="Gene3D" id="1.10.540.10">
    <property type="entry name" value="Acyl-CoA dehydrogenase/oxidase, N-terminal domain"/>
    <property type="match status" value="1"/>
</dbReference>
<protein>
    <submittedName>
        <fullName evidence="7">Acyl-CoA dehydrogenase</fullName>
    </submittedName>
</protein>
<dbReference type="PANTHER" id="PTHR43884">
    <property type="entry name" value="ACYL-COA DEHYDROGENASE"/>
    <property type="match status" value="1"/>
</dbReference>
<comment type="similarity">
    <text evidence="2">Belongs to the acyl-CoA dehydrogenase family.</text>
</comment>
<dbReference type="PANTHER" id="PTHR43884:SF20">
    <property type="entry name" value="ACYL-COA DEHYDROGENASE FADE28"/>
    <property type="match status" value="1"/>
</dbReference>
<keyword evidence="3" id="KW-0285">Flavoprotein</keyword>
<evidence type="ECO:0000256" key="4">
    <source>
        <dbReference type="ARBA" id="ARBA00022827"/>
    </source>
</evidence>
<dbReference type="GO" id="GO:0050660">
    <property type="term" value="F:flavin adenine dinucleotide binding"/>
    <property type="evidence" value="ECO:0007669"/>
    <property type="project" value="InterPro"/>
</dbReference>
<gene>
    <name evidence="7" type="ORF">GV829_01675</name>
</gene>
<comment type="cofactor">
    <cofactor evidence="1">
        <name>FAD</name>
        <dbReference type="ChEBI" id="CHEBI:57692"/>
    </cofactor>
</comment>
<evidence type="ECO:0000259" key="6">
    <source>
        <dbReference type="Pfam" id="PF00441"/>
    </source>
</evidence>
<dbReference type="InterPro" id="IPR036250">
    <property type="entry name" value="AcylCo_DH-like_C"/>
</dbReference>
<dbReference type="InterPro" id="IPR009075">
    <property type="entry name" value="AcylCo_DH/oxidase_C"/>
</dbReference>
<feature type="domain" description="Acyl-CoA dehydrogenase/oxidase C-terminal" evidence="6">
    <location>
        <begin position="204"/>
        <end position="324"/>
    </location>
</feature>
<dbReference type="SUPFAM" id="SSF56645">
    <property type="entry name" value="Acyl-CoA dehydrogenase NM domain-like"/>
    <property type="match status" value="1"/>
</dbReference>
<evidence type="ECO:0000313" key="8">
    <source>
        <dbReference type="Proteomes" id="UP000503018"/>
    </source>
</evidence>
<dbReference type="EMBL" id="CP053015">
    <property type="protein sequence ID" value="QJQ31308.1"/>
    <property type="molecule type" value="Genomic_DNA"/>
</dbReference>